<feature type="domain" description="DUF2344" evidence="1">
    <location>
        <begin position="4"/>
        <end position="191"/>
    </location>
</feature>
<proteinExistence type="predicted"/>
<dbReference type="InterPro" id="IPR018768">
    <property type="entry name" value="DUF2344"/>
</dbReference>
<dbReference type="Pfam" id="PF10105">
    <property type="entry name" value="DUF2344"/>
    <property type="match status" value="1"/>
</dbReference>
<keyword evidence="3" id="KW-1185">Reference proteome</keyword>
<name>A0A6M0R625_9CLOT</name>
<sequence length="237" mass="27284">MKVRYLIKFSKEGNIKFISHLDLQRTLQRNFKRSGLKVEYSKGFNPHIIMSMAQPLAVGMYSRGEYLDVSFIEETDEEEIINKLNETSPSGIKYFKAVKLREASKSKQFKSMAAVAAAEYVIKIKYDDISNLDCEIKKMFSKDTLKTMKKTKKTCKEVDIKPMIKSFNYSIEKPYIVIRTLINCGSVSNLSAELLASFIKENTTSVRENSFVDIERQETYGEYNGGLVPLYKYAENF</sequence>
<dbReference type="AlphaFoldDB" id="A0A6M0R625"/>
<dbReference type="EMBL" id="SXDP01000001">
    <property type="protein sequence ID" value="NEZ45672.1"/>
    <property type="molecule type" value="Genomic_DNA"/>
</dbReference>
<reference evidence="2 3" key="1">
    <citation type="submission" date="2019-04" db="EMBL/GenBank/DDBJ databases">
        <title>Genome sequencing of Clostridium botulinum Groups I-IV and Clostridium butyricum.</title>
        <authorList>
            <person name="Brunt J."/>
            <person name="Van Vliet A.H.M."/>
            <person name="Stringer S.C."/>
            <person name="Carter A.T."/>
            <person name="Peck M.W."/>
        </authorList>
    </citation>
    <scope>NUCLEOTIDE SEQUENCE [LARGE SCALE GENOMIC DNA]</scope>
    <source>
        <strain evidence="2 3">IFR 18/094</strain>
    </source>
</reference>
<dbReference type="NCBIfam" id="TIGR03936">
    <property type="entry name" value="sam_1_link_chp"/>
    <property type="match status" value="1"/>
</dbReference>
<gene>
    <name evidence="2" type="ORF">FDF74_00435</name>
</gene>
<protein>
    <submittedName>
        <fullName evidence="2">DUF2344 domain-containing protein</fullName>
    </submittedName>
</protein>
<organism evidence="2 3">
    <name type="scientific">Clostridium niameyense</name>
    <dbReference type="NCBI Taxonomy" id="1622073"/>
    <lineage>
        <taxon>Bacteria</taxon>
        <taxon>Bacillati</taxon>
        <taxon>Bacillota</taxon>
        <taxon>Clostridia</taxon>
        <taxon>Eubacteriales</taxon>
        <taxon>Clostridiaceae</taxon>
        <taxon>Clostridium</taxon>
    </lineage>
</organism>
<evidence type="ECO:0000313" key="3">
    <source>
        <dbReference type="Proteomes" id="UP000473885"/>
    </source>
</evidence>
<dbReference type="Proteomes" id="UP000473885">
    <property type="component" value="Unassembled WGS sequence"/>
</dbReference>
<accession>A0A6M0R625</accession>
<dbReference type="RefSeq" id="WP_163248115.1">
    <property type="nucleotide sequence ID" value="NZ_SXDP01000001.1"/>
</dbReference>
<evidence type="ECO:0000259" key="1">
    <source>
        <dbReference type="Pfam" id="PF10105"/>
    </source>
</evidence>
<comment type="caution">
    <text evidence="2">The sequence shown here is derived from an EMBL/GenBank/DDBJ whole genome shotgun (WGS) entry which is preliminary data.</text>
</comment>
<evidence type="ECO:0000313" key="2">
    <source>
        <dbReference type="EMBL" id="NEZ45672.1"/>
    </source>
</evidence>